<dbReference type="Gene3D" id="3.30.430.20">
    <property type="entry name" value="Gnk2 domain, C-X8-C-X2-C motif"/>
    <property type="match status" value="2"/>
</dbReference>
<evidence type="ECO:0000259" key="5">
    <source>
        <dbReference type="PROSITE" id="PS51473"/>
    </source>
</evidence>
<dbReference type="InterPro" id="IPR038408">
    <property type="entry name" value="GNK2_sf"/>
</dbReference>
<dbReference type="EMBL" id="OX451738">
    <property type="protein sequence ID" value="CAI8604774.1"/>
    <property type="molecule type" value="Genomic_DNA"/>
</dbReference>
<keyword evidence="2" id="KW-0677">Repeat</keyword>
<sequence>MLSSRCLVFLLLPLFFTLNSQANDQLVFRYHKCNDNLGNFTDGSTYQNNLATALENIYSNKDIDYGFYNFSYGQKPDKVSTIGFCRGDVSPSDCRDCLKTSAVLLTDRCRVQKEAIENKTVVDDAFSQRLDGLLDELKSTAAEGDWRKKFGEESVKVNESNSNNNETIYGLVQCTPDLTKQNCTKCLDLALDDLSVWCKEMKGCLYLGPSCSVRYDIVQFYQSINNTESPAPPPSQALPPKSASTNSTESPASQPSEALLPKSASTNSTESPASQPSQALPPKTASTNSTNTSPGSGKSKKLRTFITIGVAVIVVFGLA</sequence>
<dbReference type="Proteomes" id="UP001157006">
    <property type="component" value="Chromosome 3"/>
</dbReference>
<accession>A0AAV1A427</accession>
<organism evidence="6 7">
    <name type="scientific">Vicia faba</name>
    <name type="common">Broad bean</name>
    <name type="synonym">Faba vulgaris</name>
    <dbReference type="NCBI Taxonomy" id="3906"/>
    <lineage>
        <taxon>Eukaryota</taxon>
        <taxon>Viridiplantae</taxon>
        <taxon>Streptophyta</taxon>
        <taxon>Embryophyta</taxon>
        <taxon>Tracheophyta</taxon>
        <taxon>Spermatophyta</taxon>
        <taxon>Magnoliopsida</taxon>
        <taxon>eudicotyledons</taxon>
        <taxon>Gunneridae</taxon>
        <taxon>Pentapetalae</taxon>
        <taxon>rosids</taxon>
        <taxon>fabids</taxon>
        <taxon>Fabales</taxon>
        <taxon>Fabaceae</taxon>
        <taxon>Papilionoideae</taxon>
        <taxon>50 kb inversion clade</taxon>
        <taxon>NPAAA clade</taxon>
        <taxon>Hologalegina</taxon>
        <taxon>IRL clade</taxon>
        <taxon>Fabeae</taxon>
        <taxon>Vicia</taxon>
    </lineage>
</organism>
<reference evidence="6 7" key="1">
    <citation type="submission" date="2023-01" db="EMBL/GenBank/DDBJ databases">
        <authorList>
            <person name="Kreplak J."/>
        </authorList>
    </citation>
    <scope>NUCLEOTIDE SEQUENCE [LARGE SCALE GENOMIC DNA]</scope>
</reference>
<keyword evidence="7" id="KW-1185">Reference proteome</keyword>
<feature type="compositionally biased region" description="Polar residues" evidence="3">
    <location>
        <begin position="245"/>
        <end position="256"/>
    </location>
</feature>
<evidence type="ECO:0000313" key="7">
    <source>
        <dbReference type="Proteomes" id="UP001157006"/>
    </source>
</evidence>
<name>A0AAV1A427_VICFA</name>
<evidence type="ECO:0000313" key="6">
    <source>
        <dbReference type="EMBL" id="CAI8604774.1"/>
    </source>
</evidence>
<dbReference type="AlphaFoldDB" id="A0AAV1A427"/>
<feature type="domain" description="Gnk2-homologous" evidence="5">
    <location>
        <begin position="107"/>
        <end position="220"/>
    </location>
</feature>
<feature type="chain" id="PRO_5043606275" description="Gnk2-homologous domain-containing protein" evidence="4">
    <location>
        <begin position="23"/>
        <end position="319"/>
    </location>
</feature>
<dbReference type="InterPro" id="IPR002902">
    <property type="entry name" value="GNK2"/>
</dbReference>
<feature type="signal peptide" evidence="4">
    <location>
        <begin position="1"/>
        <end position="22"/>
    </location>
</feature>
<protein>
    <recommendedName>
        <fullName evidence="5">Gnk2-homologous domain-containing protein</fullName>
    </recommendedName>
</protein>
<feature type="compositionally biased region" description="Low complexity" evidence="3">
    <location>
        <begin position="271"/>
        <end position="297"/>
    </location>
</feature>
<evidence type="ECO:0000256" key="4">
    <source>
        <dbReference type="SAM" id="SignalP"/>
    </source>
</evidence>
<feature type="region of interest" description="Disordered" evidence="3">
    <location>
        <begin position="228"/>
        <end position="300"/>
    </location>
</feature>
<evidence type="ECO:0000256" key="2">
    <source>
        <dbReference type="ARBA" id="ARBA00022737"/>
    </source>
</evidence>
<dbReference type="PANTHER" id="PTHR32099:SF103">
    <property type="entry name" value="GNK2-HOMOLOGOUS DOMAIN-CONTAINING PROTEIN"/>
    <property type="match status" value="1"/>
</dbReference>
<keyword evidence="1 4" id="KW-0732">Signal</keyword>
<dbReference type="PANTHER" id="PTHR32099">
    <property type="entry name" value="CYSTEINE-RICH REPEAT SECRETORY PROTEIN"/>
    <property type="match status" value="1"/>
</dbReference>
<proteinExistence type="predicted"/>
<dbReference type="Pfam" id="PF01657">
    <property type="entry name" value="Stress-antifung"/>
    <property type="match status" value="2"/>
</dbReference>
<evidence type="ECO:0000256" key="3">
    <source>
        <dbReference type="SAM" id="MobiDB-lite"/>
    </source>
</evidence>
<gene>
    <name evidence="6" type="ORF">VFH_III149680</name>
</gene>
<dbReference type="PROSITE" id="PS51473">
    <property type="entry name" value="GNK2"/>
    <property type="match status" value="1"/>
</dbReference>
<evidence type="ECO:0000256" key="1">
    <source>
        <dbReference type="ARBA" id="ARBA00022729"/>
    </source>
</evidence>
<dbReference type="CDD" id="cd23509">
    <property type="entry name" value="Gnk2-like"/>
    <property type="match status" value="2"/>
</dbReference>